<feature type="region of interest" description="Disordered" evidence="2">
    <location>
        <begin position="458"/>
        <end position="487"/>
    </location>
</feature>
<dbReference type="GO" id="GO:0005524">
    <property type="term" value="F:ATP binding"/>
    <property type="evidence" value="ECO:0007669"/>
    <property type="project" value="UniProtKB-UniRule"/>
</dbReference>
<evidence type="ECO:0000259" key="3">
    <source>
        <dbReference type="PROSITE" id="PS50011"/>
    </source>
</evidence>
<sequence>MILSTGSRVIQRLATARLSPAASLPMAGRLNEELRLVLEHNPQPLIPDPRSSCPPLTSPLSFYDKHLDKRLTLKKVMLFPSFATDLSKAIDRTFMTIREHKLSLPGVACNFPDLEFVQTFLEKGPVKDAESVGRAYQVVTSYFAKVLASMFSLHLNAPSWTSALAFHARPLTRQQEYYALNEDYTLEFSKPYLEPVDVNTMPKAAWTAMNETKQEEVKQARQRFPLLAVWQMFSISCEAEDALKIMDKVTDMDTFQSQTFLTVAPGCFPANVSHPQSPDAISTPWVANVLPLLSKSPTSGRTGPSGIAAAPIRSEALLRRSNRLSTKTAAKAKQVKQLKIVDGVDSSSPSNANSKKEWPNVTIPGKTTMADSPRDLAASILQHAWACAVERDSSFIVFHCGNFERIAFRHRSSQTLFISELIDVTRCKNPGYGEIHTTLFMAIIEDVLDRTRQLVQSEMETKPRNNSGKRKRGAPPPSEGHKRPKTRARLALEAAQVVEHRKKLAVVAEAIAERPLAVLRIHDRHFNSPVPASLLRIDRQATMDDSVFDSKKYFLLTITSKLGAGATGDVHSASLKFQASTGETVLFSDAVVKLAFDSEQRERMRNEFEVYEHLNSSGVEGIPTIFGLFKDVESEALALVMNNVGTSVWKRRPDKRSMSLAISALERVAFIEIMKSIHDAGVRHRDIRPDNLVVNDDGIVSIIDFDRTIMDSSEGSRKRELEHIMELLNGETFTIELGLPSFGTPGDSPI</sequence>
<dbReference type="Gene3D" id="1.10.510.10">
    <property type="entry name" value="Transferase(Phosphotransferase) domain 1"/>
    <property type="match status" value="1"/>
</dbReference>
<dbReference type="OrthoDB" id="2521594at2759"/>
<proteinExistence type="predicted"/>
<evidence type="ECO:0000256" key="2">
    <source>
        <dbReference type="SAM" id="MobiDB-lite"/>
    </source>
</evidence>
<dbReference type="InterPro" id="IPR017441">
    <property type="entry name" value="Protein_kinase_ATP_BS"/>
</dbReference>
<evidence type="ECO:0000313" key="4">
    <source>
        <dbReference type="EMBL" id="KAF5386089.1"/>
    </source>
</evidence>
<dbReference type="SUPFAM" id="SSF56112">
    <property type="entry name" value="Protein kinase-like (PK-like)"/>
    <property type="match status" value="1"/>
</dbReference>
<accession>A0A8H5HMZ9</accession>
<keyword evidence="1" id="KW-0067">ATP-binding</keyword>
<organism evidence="4 5">
    <name type="scientific">Tricholomella constricta</name>
    <dbReference type="NCBI Taxonomy" id="117010"/>
    <lineage>
        <taxon>Eukaryota</taxon>
        <taxon>Fungi</taxon>
        <taxon>Dikarya</taxon>
        <taxon>Basidiomycota</taxon>
        <taxon>Agaricomycotina</taxon>
        <taxon>Agaricomycetes</taxon>
        <taxon>Agaricomycetidae</taxon>
        <taxon>Agaricales</taxon>
        <taxon>Tricholomatineae</taxon>
        <taxon>Lyophyllaceae</taxon>
        <taxon>Tricholomella</taxon>
    </lineage>
</organism>
<dbReference type="InterPro" id="IPR008266">
    <property type="entry name" value="Tyr_kinase_AS"/>
</dbReference>
<dbReference type="InterPro" id="IPR000719">
    <property type="entry name" value="Prot_kinase_dom"/>
</dbReference>
<dbReference type="EMBL" id="JAACJP010000003">
    <property type="protein sequence ID" value="KAF5386089.1"/>
    <property type="molecule type" value="Genomic_DNA"/>
</dbReference>
<reference evidence="4 5" key="1">
    <citation type="journal article" date="2020" name="ISME J.">
        <title>Uncovering the hidden diversity of litter-decomposition mechanisms in mushroom-forming fungi.</title>
        <authorList>
            <person name="Floudas D."/>
            <person name="Bentzer J."/>
            <person name="Ahren D."/>
            <person name="Johansson T."/>
            <person name="Persson P."/>
            <person name="Tunlid A."/>
        </authorList>
    </citation>
    <scope>NUCLEOTIDE SEQUENCE [LARGE SCALE GENOMIC DNA]</scope>
    <source>
        <strain evidence="4 5">CBS 661.87</strain>
    </source>
</reference>
<comment type="caution">
    <text evidence="4">The sequence shown here is derived from an EMBL/GenBank/DDBJ whole genome shotgun (WGS) entry which is preliminary data.</text>
</comment>
<evidence type="ECO:0000313" key="5">
    <source>
        <dbReference type="Proteomes" id="UP000565441"/>
    </source>
</evidence>
<protein>
    <recommendedName>
        <fullName evidence="3">Protein kinase domain-containing protein</fullName>
    </recommendedName>
</protein>
<dbReference type="GO" id="GO:0004672">
    <property type="term" value="F:protein kinase activity"/>
    <property type="evidence" value="ECO:0007669"/>
    <property type="project" value="InterPro"/>
</dbReference>
<dbReference type="Gene3D" id="3.30.200.20">
    <property type="entry name" value="Phosphorylase Kinase, domain 1"/>
    <property type="match status" value="1"/>
</dbReference>
<evidence type="ECO:0000256" key="1">
    <source>
        <dbReference type="PROSITE-ProRule" id="PRU10141"/>
    </source>
</evidence>
<dbReference type="PROSITE" id="PS00107">
    <property type="entry name" value="PROTEIN_KINASE_ATP"/>
    <property type="match status" value="1"/>
</dbReference>
<dbReference type="Proteomes" id="UP000565441">
    <property type="component" value="Unassembled WGS sequence"/>
</dbReference>
<dbReference type="PROSITE" id="PS50011">
    <property type="entry name" value="PROTEIN_KINASE_DOM"/>
    <property type="match status" value="1"/>
</dbReference>
<name>A0A8H5HMZ9_9AGAR</name>
<gene>
    <name evidence="4" type="ORF">D9615_002184</name>
</gene>
<keyword evidence="1" id="KW-0547">Nucleotide-binding</keyword>
<dbReference type="AlphaFoldDB" id="A0A8H5HMZ9"/>
<feature type="domain" description="Protein kinase" evidence="3">
    <location>
        <begin position="556"/>
        <end position="750"/>
    </location>
</feature>
<keyword evidence="5" id="KW-1185">Reference proteome</keyword>
<dbReference type="PROSITE" id="PS00109">
    <property type="entry name" value="PROTEIN_KINASE_TYR"/>
    <property type="match status" value="1"/>
</dbReference>
<dbReference type="InterPro" id="IPR011009">
    <property type="entry name" value="Kinase-like_dom_sf"/>
</dbReference>
<feature type="binding site" evidence="1">
    <location>
        <position position="593"/>
    </location>
    <ligand>
        <name>ATP</name>
        <dbReference type="ChEBI" id="CHEBI:30616"/>
    </ligand>
</feature>
<dbReference type="Pfam" id="PF00069">
    <property type="entry name" value="Pkinase"/>
    <property type="match status" value="1"/>
</dbReference>